<sequence length="121" mass="12524">MIAAVDTVLPGPEREVLALLAESGLDYDLIAELLGVTRVDVADLAAAGRLRLAGAAAPPEPCRAQLPRLAGLIDGEAVMAPVHAGDCATCAATLAAMRAADADYRARRPGPMPEALRRRLS</sequence>
<keyword evidence="2" id="KW-1185">Reference proteome</keyword>
<organism evidence="1 2">
    <name type="scientific">Solirubrobacter pauli</name>
    <dbReference type="NCBI Taxonomy" id="166793"/>
    <lineage>
        <taxon>Bacteria</taxon>
        <taxon>Bacillati</taxon>
        <taxon>Actinomycetota</taxon>
        <taxon>Thermoleophilia</taxon>
        <taxon>Solirubrobacterales</taxon>
        <taxon>Solirubrobacteraceae</taxon>
        <taxon>Solirubrobacter</taxon>
    </lineage>
</organism>
<evidence type="ECO:0000313" key="2">
    <source>
        <dbReference type="Proteomes" id="UP000278962"/>
    </source>
</evidence>
<protein>
    <submittedName>
        <fullName evidence="1">Uncharacterized protein</fullName>
    </submittedName>
</protein>
<evidence type="ECO:0000313" key="1">
    <source>
        <dbReference type="EMBL" id="RKQ91893.1"/>
    </source>
</evidence>
<name>A0A660LDG2_9ACTN</name>
<dbReference type="InterPro" id="IPR013324">
    <property type="entry name" value="RNA_pol_sigma_r3/r4-like"/>
</dbReference>
<gene>
    <name evidence="1" type="ORF">C8N24_1727</name>
</gene>
<reference evidence="1 2" key="1">
    <citation type="submission" date="2018-10" db="EMBL/GenBank/DDBJ databases">
        <title>Genomic Encyclopedia of Archaeal and Bacterial Type Strains, Phase II (KMG-II): from individual species to whole genera.</title>
        <authorList>
            <person name="Goeker M."/>
        </authorList>
    </citation>
    <scope>NUCLEOTIDE SEQUENCE [LARGE SCALE GENOMIC DNA]</scope>
    <source>
        <strain evidence="1 2">DSM 14954</strain>
    </source>
</reference>
<dbReference type="AlphaFoldDB" id="A0A660LDG2"/>
<dbReference type="EMBL" id="RBIL01000001">
    <property type="protein sequence ID" value="RKQ91893.1"/>
    <property type="molecule type" value="Genomic_DNA"/>
</dbReference>
<dbReference type="SUPFAM" id="SSF88659">
    <property type="entry name" value="Sigma3 and sigma4 domains of RNA polymerase sigma factors"/>
    <property type="match status" value="1"/>
</dbReference>
<dbReference type="RefSeq" id="WP_121249647.1">
    <property type="nucleotide sequence ID" value="NZ_RBIL01000001.1"/>
</dbReference>
<accession>A0A660LDG2</accession>
<comment type="caution">
    <text evidence="1">The sequence shown here is derived from an EMBL/GenBank/DDBJ whole genome shotgun (WGS) entry which is preliminary data.</text>
</comment>
<dbReference type="Proteomes" id="UP000278962">
    <property type="component" value="Unassembled WGS sequence"/>
</dbReference>
<proteinExistence type="predicted"/>